<evidence type="ECO:0000313" key="2">
    <source>
        <dbReference type="EMBL" id="RDX67300.1"/>
    </source>
</evidence>
<gene>
    <name evidence="2" type="ORF">CR513_53847</name>
</gene>
<name>A0A371EMM4_MUCPR</name>
<feature type="region of interest" description="Disordered" evidence="1">
    <location>
        <begin position="1"/>
        <end position="44"/>
    </location>
</feature>
<proteinExistence type="predicted"/>
<keyword evidence="3" id="KW-1185">Reference proteome</keyword>
<reference evidence="2" key="1">
    <citation type="submission" date="2018-05" db="EMBL/GenBank/DDBJ databases">
        <title>Draft genome of Mucuna pruriens seed.</title>
        <authorList>
            <person name="Nnadi N.E."/>
            <person name="Vos R."/>
            <person name="Hasami M.H."/>
            <person name="Devisetty U.K."/>
            <person name="Aguiy J.C."/>
        </authorList>
    </citation>
    <scope>NUCLEOTIDE SEQUENCE [LARGE SCALE GENOMIC DNA]</scope>
    <source>
        <strain evidence="2">JCA_2017</strain>
    </source>
</reference>
<feature type="region of interest" description="Disordered" evidence="1">
    <location>
        <begin position="120"/>
        <end position="146"/>
    </location>
</feature>
<evidence type="ECO:0000256" key="1">
    <source>
        <dbReference type="SAM" id="MobiDB-lite"/>
    </source>
</evidence>
<dbReference type="AlphaFoldDB" id="A0A371EMM4"/>
<evidence type="ECO:0000313" key="3">
    <source>
        <dbReference type="Proteomes" id="UP000257109"/>
    </source>
</evidence>
<comment type="caution">
    <text evidence="2">The sequence shown here is derived from an EMBL/GenBank/DDBJ whole genome shotgun (WGS) entry which is preliminary data.</text>
</comment>
<feature type="non-terminal residue" evidence="2">
    <location>
        <position position="1"/>
    </location>
</feature>
<dbReference type="Proteomes" id="UP000257109">
    <property type="component" value="Unassembled WGS sequence"/>
</dbReference>
<feature type="compositionally biased region" description="Basic and acidic residues" evidence="1">
    <location>
        <begin position="124"/>
        <end position="133"/>
    </location>
</feature>
<dbReference type="OrthoDB" id="1436975at2759"/>
<protein>
    <submittedName>
        <fullName evidence="2">Uncharacterized protein</fullName>
    </submittedName>
</protein>
<accession>A0A371EMM4</accession>
<dbReference type="EMBL" id="QJKJ01013061">
    <property type="protein sequence ID" value="RDX67300.1"/>
    <property type="molecule type" value="Genomic_DNA"/>
</dbReference>
<feature type="compositionally biased region" description="Polar residues" evidence="1">
    <location>
        <begin position="21"/>
        <end position="32"/>
    </location>
</feature>
<sequence>MTFVLDSPRHNALDSPRHNISPKNTNISNMSAETIGGRDRTRDRPRNRNINWAALFKETCTTDLITLLRSKRLAHNIDKTKYYCYHRNYGHTTKGCVTLRDKIEKLIQANEAHDMKKLRGGVRTPDKLRHLGEKGSPTGEAPQDSKALLTTSQEGLSVDLQTQTKNGIYAPSIASTLTLTEFLDNSPPLPSPTKTSSD</sequence>
<feature type="compositionally biased region" description="Basic and acidic residues" evidence="1">
    <location>
        <begin position="7"/>
        <end position="17"/>
    </location>
</feature>
<organism evidence="2 3">
    <name type="scientific">Mucuna pruriens</name>
    <name type="common">Velvet bean</name>
    <name type="synonym">Dolichos pruriens</name>
    <dbReference type="NCBI Taxonomy" id="157652"/>
    <lineage>
        <taxon>Eukaryota</taxon>
        <taxon>Viridiplantae</taxon>
        <taxon>Streptophyta</taxon>
        <taxon>Embryophyta</taxon>
        <taxon>Tracheophyta</taxon>
        <taxon>Spermatophyta</taxon>
        <taxon>Magnoliopsida</taxon>
        <taxon>eudicotyledons</taxon>
        <taxon>Gunneridae</taxon>
        <taxon>Pentapetalae</taxon>
        <taxon>rosids</taxon>
        <taxon>fabids</taxon>
        <taxon>Fabales</taxon>
        <taxon>Fabaceae</taxon>
        <taxon>Papilionoideae</taxon>
        <taxon>50 kb inversion clade</taxon>
        <taxon>NPAAA clade</taxon>
        <taxon>indigoferoid/millettioid clade</taxon>
        <taxon>Phaseoleae</taxon>
        <taxon>Mucuna</taxon>
    </lineage>
</organism>